<comment type="caution">
    <text evidence="2">The sequence shown here is derived from an EMBL/GenBank/DDBJ whole genome shotgun (WGS) entry which is preliminary data.</text>
</comment>
<keyword evidence="1" id="KW-0812">Transmembrane</keyword>
<dbReference type="EMBL" id="BOPZ01000005">
    <property type="protein sequence ID" value="GIM28283.1"/>
    <property type="molecule type" value="Genomic_DNA"/>
</dbReference>
<feature type="transmembrane region" description="Helical" evidence="1">
    <location>
        <begin position="34"/>
        <end position="58"/>
    </location>
</feature>
<proteinExistence type="predicted"/>
<reference evidence="2" key="1">
    <citation type="submission" date="2021-03" db="EMBL/GenBank/DDBJ databases">
        <title>Taxonomic study of Clostridium polyendosporum from meadow-gley soil under rice.</title>
        <authorList>
            <person name="Kobayashi H."/>
            <person name="Tanizawa Y."/>
            <person name="Yagura M."/>
        </authorList>
    </citation>
    <scope>NUCLEOTIDE SEQUENCE</scope>
    <source>
        <strain evidence="2">JCM 30710</strain>
    </source>
</reference>
<keyword evidence="3" id="KW-1185">Reference proteome</keyword>
<keyword evidence="1" id="KW-1133">Transmembrane helix</keyword>
<accession>A0A919S0C7</accession>
<dbReference type="PANTHER" id="PTHR36007">
    <property type="entry name" value="TRANSPORT PROTEIN-RELATED"/>
    <property type="match status" value="1"/>
</dbReference>
<organism evidence="2 3">
    <name type="scientific">Clostridium polyendosporum</name>
    <dbReference type="NCBI Taxonomy" id="69208"/>
    <lineage>
        <taxon>Bacteria</taxon>
        <taxon>Bacillati</taxon>
        <taxon>Bacillota</taxon>
        <taxon>Clostridia</taxon>
        <taxon>Eubacteriales</taxon>
        <taxon>Clostridiaceae</taxon>
        <taxon>Clostridium</taxon>
    </lineage>
</organism>
<dbReference type="InterPro" id="IPR009577">
    <property type="entry name" value="Sm_multidrug_ex"/>
</dbReference>
<evidence type="ECO:0000313" key="2">
    <source>
        <dbReference type="EMBL" id="GIM28283.1"/>
    </source>
</evidence>
<feature type="transmembrane region" description="Helical" evidence="1">
    <location>
        <begin position="122"/>
        <end position="145"/>
    </location>
</feature>
<dbReference type="AlphaFoldDB" id="A0A919S0C7"/>
<evidence type="ECO:0000313" key="3">
    <source>
        <dbReference type="Proteomes" id="UP000679179"/>
    </source>
</evidence>
<gene>
    <name evidence="2" type="ORF">CPJCM30710_09490</name>
</gene>
<feature type="transmembrane region" description="Helical" evidence="1">
    <location>
        <begin position="91"/>
        <end position="116"/>
    </location>
</feature>
<protein>
    <submittedName>
        <fullName evidence="2">Membrane protein</fullName>
    </submittedName>
</protein>
<dbReference type="RefSeq" id="WP_212903021.1">
    <property type="nucleotide sequence ID" value="NZ_BOPZ01000005.1"/>
</dbReference>
<sequence>MRELFWVFLLSAVPIVEQRGAIPLGFFYGYNPLLIFIVGFLGSLLPVPFILLLFNTIYNWLKKNPRFEKVVVLIDSKISKNKGKIEKYKEISLIAFVAIPLPTTGLWTGSAIAAFLGLDFKKSFICVAIGGILSALIITSICMFFPTFFNVRIVLDALFV</sequence>
<dbReference type="Pfam" id="PF06695">
    <property type="entry name" value="Sm_multidrug_ex"/>
    <property type="match status" value="1"/>
</dbReference>
<dbReference type="Proteomes" id="UP000679179">
    <property type="component" value="Unassembled WGS sequence"/>
</dbReference>
<name>A0A919S0C7_9CLOT</name>
<keyword evidence="1" id="KW-0472">Membrane</keyword>
<dbReference type="PANTHER" id="PTHR36007:SF2">
    <property type="entry name" value="TRANSPORT PROTEIN-RELATED"/>
    <property type="match status" value="1"/>
</dbReference>
<evidence type="ECO:0000256" key="1">
    <source>
        <dbReference type="SAM" id="Phobius"/>
    </source>
</evidence>